<name>A0A1I3CB09_9PLAN</name>
<dbReference type="Pfam" id="PF13439">
    <property type="entry name" value="Glyco_transf_4"/>
    <property type="match status" value="1"/>
</dbReference>
<keyword evidence="3" id="KW-0808">Transferase</keyword>
<dbReference type="Gene3D" id="3.40.50.2000">
    <property type="entry name" value="Glycogen Phosphorylase B"/>
    <property type="match status" value="2"/>
</dbReference>
<dbReference type="Proteomes" id="UP000199518">
    <property type="component" value="Unassembled WGS sequence"/>
</dbReference>
<evidence type="ECO:0000313" key="4">
    <source>
        <dbReference type="Proteomes" id="UP000199518"/>
    </source>
</evidence>
<dbReference type="STRING" id="1576369.SAMN05421753_102202"/>
<dbReference type="InterPro" id="IPR028098">
    <property type="entry name" value="Glyco_trans_4-like_N"/>
</dbReference>
<dbReference type="PANTHER" id="PTHR45947">
    <property type="entry name" value="SULFOQUINOVOSYL TRANSFERASE SQD2"/>
    <property type="match status" value="1"/>
</dbReference>
<dbReference type="GO" id="GO:0016757">
    <property type="term" value="F:glycosyltransferase activity"/>
    <property type="evidence" value="ECO:0007669"/>
    <property type="project" value="TreeGrafter"/>
</dbReference>
<feature type="region of interest" description="Disordered" evidence="1">
    <location>
        <begin position="414"/>
        <end position="449"/>
    </location>
</feature>
<evidence type="ECO:0000259" key="2">
    <source>
        <dbReference type="Pfam" id="PF13439"/>
    </source>
</evidence>
<organism evidence="3 4">
    <name type="scientific">Planctomicrobium piriforme</name>
    <dbReference type="NCBI Taxonomy" id="1576369"/>
    <lineage>
        <taxon>Bacteria</taxon>
        <taxon>Pseudomonadati</taxon>
        <taxon>Planctomycetota</taxon>
        <taxon>Planctomycetia</taxon>
        <taxon>Planctomycetales</taxon>
        <taxon>Planctomycetaceae</taxon>
        <taxon>Planctomicrobium</taxon>
    </lineage>
</organism>
<evidence type="ECO:0000313" key="3">
    <source>
        <dbReference type="EMBL" id="SFH71708.1"/>
    </source>
</evidence>
<evidence type="ECO:0000256" key="1">
    <source>
        <dbReference type="SAM" id="MobiDB-lite"/>
    </source>
</evidence>
<dbReference type="EMBL" id="FOQD01000002">
    <property type="protein sequence ID" value="SFH71708.1"/>
    <property type="molecule type" value="Genomic_DNA"/>
</dbReference>
<gene>
    <name evidence="3" type="ORF">SAMN05421753_102202</name>
</gene>
<protein>
    <submittedName>
        <fullName evidence="3">Glycosyltransferase involved in cell wall bisynthesis</fullName>
    </submittedName>
</protein>
<keyword evidence="4" id="KW-1185">Reference proteome</keyword>
<accession>A0A1I3CB09</accession>
<sequence length="449" mass="49443">MPRPLSPAGNSGIVTVSTQQPRLSPMRILFISTTFPDAAAPARGTYNSALVRALQREHEVAVVSPRFFTEVYSRRGRKTFSAPAEMQRLNIPVDYPTSWYTPRLLQARYGDQMWWSVRDCVQRRLEAFRPDAVLSYWAHPDGDVGLRAAALAGVPSAVIVGGTDVLILPKLPHRGERVRQVLQKSDAVITVSEGLRKATCELQVPEGRVHTIYQGVEEHLFESTRTRHAARKQLGLSDEFAHLLWVGRIVDIKALPVLLTAATRLRDRGVKFKLHLIGDGPARAGLKLQASRLGLDSQVYFHGAIGHDQVPDWYRAADLTMLCSDSEGLPNVLRESLACGTPFVSTNVGSIHEIAQPEASLLTPPRDPDAFATAIESMLTPEAKQAAATYRPRGWADCARDTARLLQSLRDARAEQAKTAPLPRRPLQTPADYETATSVKTASAGEVWT</sequence>
<proteinExistence type="predicted"/>
<dbReference type="InterPro" id="IPR050194">
    <property type="entry name" value="Glycosyltransferase_grp1"/>
</dbReference>
<reference evidence="4" key="1">
    <citation type="submission" date="2016-10" db="EMBL/GenBank/DDBJ databases">
        <authorList>
            <person name="Varghese N."/>
            <person name="Submissions S."/>
        </authorList>
    </citation>
    <scope>NUCLEOTIDE SEQUENCE [LARGE SCALE GENOMIC DNA]</scope>
    <source>
        <strain evidence="4">DSM 26348</strain>
    </source>
</reference>
<feature type="domain" description="Glycosyltransferase subfamily 4-like N-terminal" evidence="2">
    <location>
        <begin position="45"/>
        <end position="217"/>
    </location>
</feature>
<dbReference type="PANTHER" id="PTHR45947:SF15">
    <property type="entry name" value="TEICHURONIC ACID BIOSYNTHESIS GLYCOSYLTRANSFERASE TUAC-RELATED"/>
    <property type="match status" value="1"/>
</dbReference>
<dbReference type="Pfam" id="PF13692">
    <property type="entry name" value="Glyco_trans_1_4"/>
    <property type="match status" value="1"/>
</dbReference>
<dbReference type="SUPFAM" id="SSF53756">
    <property type="entry name" value="UDP-Glycosyltransferase/glycogen phosphorylase"/>
    <property type="match status" value="1"/>
</dbReference>
<dbReference type="AlphaFoldDB" id="A0A1I3CB09"/>